<dbReference type="PANTHER" id="PTHR45661">
    <property type="entry name" value="SURFACE ANTIGEN"/>
    <property type="match status" value="1"/>
</dbReference>
<dbReference type="InterPro" id="IPR026906">
    <property type="entry name" value="LRR_5"/>
</dbReference>
<gene>
    <name evidence="1" type="ORF">TPC1_15719</name>
</gene>
<dbReference type="Pfam" id="PF13306">
    <property type="entry name" value="LRR_5"/>
    <property type="match status" value="3"/>
</dbReference>
<dbReference type="SUPFAM" id="SSF52058">
    <property type="entry name" value="L domain-like"/>
    <property type="match status" value="2"/>
</dbReference>
<dbReference type="InterPro" id="IPR053139">
    <property type="entry name" value="Surface_bspA-like"/>
</dbReference>
<sequence>YQVVSLSFVGVEELKHSMFGVISFYIELKHHILMKQNSIKNTLIILHSRLSYSNKTDINMKNIFYLLAPNLEYLGNQVFQGSTDLRCVYIPKLKDIQSCAFRQCNRLRIVAGNNIEFVGQGAFELCLSLYSINLKYAIRIQEVAFANTQLTKVKNCKCTQLEKDSFDQCDQLEKIEFKALIELYGNSFQDCSSLRFATLQNVQKIDGFQRHQLMCHQKSSRQAKNVFKTVDKFPKHVIKLFIKDFRSLELANIKIVITSLDEVPKEALARSKIIRFQGPNVRQVGQFAFNDCSNLISFYSKKLTIVEESAFSQCRNLCQINLSKTLQLGRFSFFSCINLIHLKIDAKSIPKLCFAYCYGLKQVIAQNLDHVEPDAFTDCNVKIVAQVNVKLNGGEFTAKQMRFQEIYVDVFVERKRFKSQIARNRNLNCILRYLVKITE</sequence>
<proteinExistence type="predicted"/>
<accession>A0A146KA34</accession>
<organism evidence="1">
    <name type="scientific">Trepomonas sp. PC1</name>
    <dbReference type="NCBI Taxonomy" id="1076344"/>
    <lineage>
        <taxon>Eukaryota</taxon>
        <taxon>Metamonada</taxon>
        <taxon>Diplomonadida</taxon>
        <taxon>Hexamitidae</taxon>
        <taxon>Hexamitinae</taxon>
        <taxon>Trepomonas</taxon>
    </lineage>
</organism>
<dbReference type="InterPro" id="IPR032675">
    <property type="entry name" value="LRR_dom_sf"/>
</dbReference>
<dbReference type="PANTHER" id="PTHR45661:SF3">
    <property type="entry name" value="IG-LIKE DOMAIN-CONTAINING PROTEIN"/>
    <property type="match status" value="1"/>
</dbReference>
<dbReference type="AlphaFoldDB" id="A0A146KA34"/>
<dbReference type="Gene3D" id="3.80.10.10">
    <property type="entry name" value="Ribonuclease Inhibitor"/>
    <property type="match status" value="2"/>
</dbReference>
<evidence type="ECO:0000313" key="1">
    <source>
        <dbReference type="EMBL" id="JAP92366.1"/>
    </source>
</evidence>
<dbReference type="EMBL" id="GDID01004240">
    <property type="protein sequence ID" value="JAP92366.1"/>
    <property type="molecule type" value="Transcribed_RNA"/>
</dbReference>
<reference evidence="1" key="1">
    <citation type="submission" date="2015-07" db="EMBL/GenBank/DDBJ databases">
        <title>Adaptation to a free-living lifestyle via gene acquisitions in the diplomonad Trepomonas sp. PC1.</title>
        <authorList>
            <person name="Xu F."/>
            <person name="Jerlstrom-Hultqvist J."/>
            <person name="Kolisko M."/>
            <person name="Simpson A.G.B."/>
            <person name="Roger A.J."/>
            <person name="Svard S.G."/>
            <person name="Andersson J.O."/>
        </authorList>
    </citation>
    <scope>NUCLEOTIDE SEQUENCE</scope>
    <source>
        <strain evidence="1">PC1</strain>
    </source>
</reference>
<feature type="non-terminal residue" evidence="1">
    <location>
        <position position="1"/>
    </location>
</feature>
<name>A0A146KA34_9EUKA</name>
<protein>
    <submittedName>
        <fullName evidence="1">Leucine rich repeats-containing protein</fullName>
    </submittedName>
</protein>